<dbReference type="EMBL" id="JBHPBY010000109">
    <property type="protein sequence ID" value="MFC1850582.1"/>
    <property type="molecule type" value="Genomic_DNA"/>
</dbReference>
<evidence type="ECO:0000256" key="2">
    <source>
        <dbReference type="PROSITE-ProRule" id="PRU00339"/>
    </source>
</evidence>
<dbReference type="PRINTS" id="PR00111">
    <property type="entry name" value="ABHYDROLASE"/>
</dbReference>
<dbReference type="Proteomes" id="UP001594351">
    <property type="component" value="Unassembled WGS sequence"/>
</dbReference>
<dbReference type="InterPro" id="IPR019734">
    <property type="entry name" value="TPR_rpt"/>
</dbReference>
<keyword evidence="1 4" id="KW-0378">Hydrolase</keyword>
<evidence type="ECO:0000256" key="1">
    <source>
        <dbReference type="ARBA" id="ARBA00022801"/>
    </source>
</evidence>
<dbReference type="PROSITE" id="PS50293">
    <property type="entry name" value="TPR_REGION"/>
    <property type="match status" value="1"/>
</dbReference>
<dbReference type="InterPro" id="IPR000073">
    <property type="entry name" value="AB_hydrolase_1"/>
</dbReference>
<dbReference type="SUPFAM" id="SSF48452">
    <property type="entry name" value="TPR-like"/>
    <property type="match status" value="1"/>
</dbReference>
<keyword evidence="5" id="KW-1185">Reference proteome</keyword>
<accession>A0ABV6YWJ3</accession>
<dbReference type="SMART" id="SM00028">
    <property type="entry name" value="TPR"/>
    <property type="match status" value="2"/>
</dbReference>
<proteinExistence type="predicted"/>
<sequence>MIGKNILLVNILLWGTLLIVETTNSMPREWEDNNGVPVVVSSGYLEVEGGKLFYEVAGEGKDLVFIHDGLVHRETYDDQFALFGRKYRVIRYDRRGYGHSSEVKQAYSNIEDLRSLLVELKVEKACLIGCSAGGRLAIDFTLAHPERVSSLVLIGAVVSGLDFSAHFYNRGGHISQADMKNNESVMNYWLNKDPYEIAPENKAVKTATLSLIRAHPQNLDMAKHILEKKPARPAVGCLSEINVPVLIVLGEYDMPDVHAHGGAIQAGVPYAQRVIINNAGHLVHMEQPKIFNKRLIEFLREADFFALMFSKGLAAAINHFQQTKRRDGEAILFSEESMNRLGYKFLLTGKTEKAIELFQLNVQAYPDSFNVYDSLGEAYLMHGENNSAIRNYKKSLDINPNNTNAQRMLQKLQ</sequence>
<dbReference type="Gene3D" id="1.25.40.10">
    <property type="entry name" value="Tetratricopeptide repeat domain"/>
    <property type="match status" value="1"/>
</dbReference>
<dbReference type="PANTHER" id="PTHR43798:SF31">
    <property type="entry name" value="AB HYDROLASE SUPERFAMILY PROTEIN YCLE"/>
    <property type="match status" value="1"/>
</dbReference>
<comment type="caution">
    <text evidence="4">The sequence shown here is derived from an EMBL/GenBank/DDBJ whole genome shotgun (WGS) entry which is preliminary data.</text>
</comment>
<keyword evidence="2" id="KW-0802">TPR repeat</keyword>
<dbReference type="SUPFAM" id="SSF53474">
    <property type="entry name" value="alpha/beta-Hydrolases"/>
    <property type="match status" value="1"/>
</dbReference>
<dbReference type="InterPro" id="IPR011990">
    <property type="entry name" value="TPR-like_helical_dom_sf"/>
</dbReference>
<dbReference type="Pfam" id="PF12697">
    <property type="entry name" value="Abhydrolase_6"/>
    <property type="match status" value="1"/>
</dbReference>
<dbReference type="Gene3D" id="3.40.50.1820">
    <property type="entry name" value="alpha/beta hydrolase"/>
    <property type="match status" value="1"/>
</dbReference>
<organism evidence="4 5">
    <name type="scientific">candidate division CSSED10-310 bacterium</name>
    <dbReference type="NCBI Taxonomy" id="2855610"/>
    <lineage>
        <taxon>Bacteria</taxon>
        <taxon>Bacteria division CSSED10-310</taxon>
    </lineage>
</organism>
<name>A0ABV6YWJ3_UNCC1</name>
<dbReference type="GO" id="GO:0016787">
    <property type="term" value="F:hydrolase activity"/>
    <property type="evidence" value="ECO:0007669"/>
    <property type="project" value="UniProtKB-KW"/>
</dbReference>
<dbReference type="PRINTS" id="PR00412">
    <property type="entry name" value="EPOXHYDRLASE"/>
</dbReference>
<dbReference type="PANTHER" id="PTHR43798">
    <property type="entry name" value="MONOACYLGLYCEROL LIPASE"/>
    <property type="match status" value="1"/>
</dbReference>
<feature type="domain" description="AB hydrolase-1" evidence="3">
    <location>
        <begin position="63"/>
        <end position="292"/>
    </location>
</feature>
<feature type="repeat" description="TPR" evidence="2">
    <location>
        <begin position="335"/>
        <end position="368"/>
    </location>
</feature>
<evidence type="ECO:0000313" key="4">
    <source>
        <dbReference type="EMBL" id="MFC1850582.1"/>
    </source>
</evidence>
<dbReference type="PROSITE" id="PS50005">
    <property type="entry name" value="TPR"/>
    <property type="match status" value="2"/>
</dbReference>
<evidence type="ECO:0000259" key="3">
    <source>
        <dbReference type="Pfam" id="PF12697"/>
    </source>
</evidence>
<evidence type="ECO:0000313" key="5">
    <source>
        <dbReference type="Proteomes" id="UP001594351"/>
    </source>
</evidence>
<dbReference type="InterPro" id="IPR029058">
    <property type="entry name" value="AB_hydrolase_fold"/>
</dbReference>
<reference evidence="4 5" key="1">
    <citation type="submission" date="2024-09" db="EMBL/GenBank/DDBJ databases">
        <title>Laminarin stimulates single cell rates of sulfate reduction while oxygen inhibits transcriptomic activity in coastal marine sediment.</title>
        <authorList>
            <person name="Lindsay M."/>
            <person name="Orcutt B."/>
            <person name="Emerson D."/>
            <person name="Stepanauskas R."/>
            <person name="D'Angelo T."/>
        </authorList>
    </citation>
    <scope>NUCLEOTIDE SEQUENCE [LARGE SCALE GENOMIC DNA]</scope>
    <source>
        <strain evidence="4">SAG AM-311-K15</strain>
    </source>
</reference>
<feature type="repeat" description="TPR" evidence="2">
    <location>
        <begin position="369"/>
        <end position="402"/>
    </location>
</feature>
<gene>
    <name evidence="4" type="ORF">ACFL27_10355</name>
</gene>
<protein>
    <submittedName>
        <fullName evidence="4">Alpha/beta fold hydrolase</fullName>
    </submittedName>
</protein>
<dbReference type="InterPro" id="IPR050266">
    <property type="entry name" value="AB_hydrolase_sf"/>
</dbReference>
<dbReference type="InterPro" id="IPR000639">
    <property type="entry name" value="Epox_hydrolase-like"/>
</dbReference>